<feature type="compositionally biased region" description="Low complexity" evidence="5">
    <location>
        <begin position="1157"/>
        <end position="1172"/>
    </location>
</feature>
<evidence type="ECO:0000256" key="2">
    <source>
        <dbReference type="ARBA" id="ARBA00022737"/>
    </source>
</evidence>
<feature type="domain" description="SAM" evidence="6">
    <location>
        <begin position="1517"/>
        <end position="1573"/>
    </location>
</feature>
<keyword evidence="2" id="KW-0677">Repeat</keyword>
<feature type="coiled-coil region" evidence="4">
    <location>
        <begin position="509"/>
        <end position="543"/>
    </location>
</feature>
<feature type="coiled-coil region" evidence="4">
    <location>
        <begin position="34"/>
        <end position="125"/>
    </location>
</feature>
<reference evidence="7 8" key="2">
    <citation type="submission" date="2018-11" db="EMBL/GenBank/DDBJ databases">
        <authorList>
            <consortium name="Pathogen Informatics"/>
        </authorList>
    </citation>
    <scope>NUCLEOTIDE SEQUENCE [LARGE SCALE GENOMIC DNA]</scope>
</reference>
<dbReference type="InterPro" id="IPR013761">
    <property type="entry name" value="SAM/pointed_sf"/>
</dbReference>
<dbReference type="PROSITE" id="PS50105">
    <property type="entry name" value="SAM_DOMAIN"/>
    <property type="match status" value="3"/>
</dbReference>
<gene>
    <name evidence="7" type="ORF">TASK_LOCUS6173</name>
</gene>
<feature type="compositionally biased region" description="Polar residues" evidence="5">
    <location>
        <begin position="12"/>
        <end position="25"/>
    </location>
</feature>
<dbReference type="CDD" id="cd09565">
    <property type="entry name" value="SAM_liprin-alpha1_2_3_4_repeat2"/>
    <property type="match status" value="1"/>
</dbReference>
<dbReference type="InterPro" id="IPR029515">
    <property type="entry name" value="Liprin"/>
</dbReference>
<evidence type="ECO:0000259" key="6">
    <source>
        <dbReference type="PROSITE" id="PS50105"/>
    </source>
</evidence>
<feature type="region of interest" description="Disordered" evidence="5">
    <location>
        <begin position="1344"/>
        <end position="1401"/>
    </location>
</feature>
<dbReference type="PANTHER" id="PTHR12587">
    <property type="entry name" value="LAR INTERACTING PROTEIN LIP -RELATED PROTEIN"/>
    <property type="match status" value="1"/>
</dbReference>
<feature type="compositionally biased region" description="Low complexity" evidence="5">
    <location>
        <begin position="1344"/>
        <end position="1359"/>
    </location>
</feature>
<feature type="compositionally biased region" description="Polar residues" evidence="5">
    <location>
        <begin position="1371"/>
        <end position="1387"/>
    </location>
</feature>
<reference evidence="9" key="1">
    <citation type="submission" date="2016-04" db="UniProtKB">
        <authorList>
            <consortium name="WormBaseParasite"/>
        </authorList>
    </citation>
    <scope>IDENTIFICATION</scope>
</reference>
<sequence length="1827" mass="198644">MCDIMPTIAEDCNSSQGDRDSQVSAEGNTVEDMLLSILDERDRLMENFQEAQEQLSYSQNRLSELEREKDCLSRQLREKVPEDIAALAKDVQFYRDQLLEREDEIQELKAERSNTRLLLEHLECLVARHERSLRMTVVKRQMSSPGGVSSEVEVLKALKSLFEHHKAMDTRLRERLRAALERAAQLEEEVRASASDRASLREQLAAALASIAASTGVTFLAFLQRGIRHRAPLQIFVALLPPSEYSAEEALASFDKYACVILTAGNSLSIDPESKKEAVDSVESQPPGGPPVNGAEVGGGGKEGRNGEGTNYAAVAAAAAASAAATERKLVEVAGRARDLESTITTLQKELGRAQDQVCLYVVHCSLSHGFLSLLPHAKVTRLQRDLRESEAQREDQESRISTLEQRYLAAQHDATAAHEKANRIGADLISRDSELKQSEERVNHLKVEVDMLRNKNEDLQVMLEKYQSQEGDQPAPVASGSAASPSDPSAVASVPSTMEISELQESSIRAMRAELTQADDRLREVQAAMAETQAELQRARQRERLNEDHSARLTATVSVFLTSPPFLFFSFVDKLLLESNERLQTHLREKMAVMEEKNQLTAELDRVRRQMESIQSDRDRLVNELDRLRRQASLAESLDLPNLSSELFNFKVLCQSPQGGALAKNNLSAPRDCHNWNVHYLVAVWRTPGTVRPQCTSLLRRPASLYLSVHEKSGPLSWRQKNRFGGSATISSKCVLLVQKTKRLVCVFAAADPRFLTPHQQADTCSVDGPTDSISPSSGVPANLSPDGKSTANAQNTSDAQALALLIQDQLDAINNEIKLIQEEKQNTEQLAEELESRVVQQSNPYLFEATATNASGGRGNTIAASVPPHLPGFGPTGWSPPPSPLTGRVGTPTTLHTVMTTGYGATMNSAHRATVASATHHPYATGRAGPLFPGGTPAPQRANSAMAQLLCQPQVLNEYDGVAPSESHFQRQRSNPETVQRQSLATITSNPQESPYEFGPDNVSVSQLQMWRPENNGEKVPEDLSYPVQRASSSLGQAYPNQSINGVSAPSPLRQPSTPSTTRMFSSGRNRSLQHLMEAEALRLSECGRPNSASPVPPKPQIRVPSATLVQPSISPEPLSGPSHRRHSVPSYRIAVSGSAVPPRPPMGNVPVATSGALLESPGSSASSKSDPTVANASKQLAPGGLVPASSPYNTHFPHEGDIPLISTHLHHQLLPTSSNLPTVTSTTTTASGPGAAKPMMLQRVGPAASQFAPSPTPSKKKSITGTLGRIFKRGGKDQPQIGLPQSPIIHHQQRLTSTSPSLGITYNPQAAAQIQQKQLLQQQQQQHLQFLRHKEMQQQHLYQLAQQRQQQQGEKQAPYDTEDPDGLVSSSPRSQYTKQPNSFAAGTGLPAAQPLEERRRKKKEELLEEAMEARLPFAQWNGPTIVAWLELWVGMPAWYVAACRANVKSGAIMAALSEQEIQREIGISNPLHRLKLRLAIQEMVALTAPTPTPRPNTSRLAFGDMDHEWIGNVWLPGLGLAQYRPAFMECLVDARMLDHLTKRDLRTHLKMVDAMHRTSLLYGIVCLKRLNYDRGELERRQRECLHRDSIDLLVWTCERVQAWLDQIGLREYASHLNGSGVHGGLLGLHTEVDANQLALILQIPSSATNARLILARELESLVQRYRATAPLAAAALGPAPRVLAMEAAAAAAARALPSAPATGSIDGESGPPPINGDTDVETSLPAVTMQSAVENQSHLPTSAILASTAAQKNHGGEESATDSQEGTNPTTTTAATTSAITSSTLATIVPAIGATPATPLAGQRGKKGAAPPPPSTPAQTRSKT</sequence>
<feature type="coiled-coil region" evidence="4">
    <location>
        <begin position="169"/>
        <end position="203"/>
    </location>
</feature>
<dbReference type="Pfam" id="PF00536">
    <property type="entry name" value="SAM_1"/>
    <property type="match status" value="2"/>
</dbReference>
<dbReference type="InterPro" id="IPR057892">
    <property type="entry name" value="LIP-1_CC2"/>
</dbReference>
<feature type="region of interest" description="Disordered" evidence="5">
    <location>
        <begin position="272"/>
        <end position="306"/>
    </location>
</feature>
<evidence type="ECO:0000313" key="7">
    <source>
        <dbReference type="EMBL" id="VDK36242.1"/>
    </source>
</evidence>
<feature type="region of interest" description="Disordered" evidence="5">
    <location>
        <begin position="1751"/>
        <end position="1784"/>
    </location>
</feature>
<protein>
    <submittedName>
        <fullName evidence="9">PTPRF interacting protein alpha 2</fullName>
    </submittedName>
</protein>
<dbReference type="EMBL" id="UYRS01018476">
    <property type="protein sequence ID" value="VDK36242.1"/>
    <property type="molecule type" value="Genomic_DNA"/>
</dbReference>
<feature type="region of interest" description="Disordered" evidence="5">
    <location>
        <begin position="1039"/>
        <end position="1068"/>
    </location>
</feature>
<dbReference type="OrthoDB" id="2132119at2759"/>
<accession>A0A158R8V7</accession>
<feature type="region of interest" description="Disordered" evidence="5">
    <location>
        <begin position="1089"/>
        <end position="1185"/>
    </location>
</feature>
<dbReference type="Pfam" id="PF07647">
    <property type="entry name" value="SAM_2"/>
    <property type="match status" value="1"/>
</dbReference>
<evidence type="ECO:0000313" key="9">
    <source>
        <dbReference type="WBParaSite" id="TASK_0000617201-mRNA-1"/>
    </source>
</evidence>
<dbReference type="InterPro" id="IPR037621">
    <property type="entry name" value="LIP-1_SAM_2"/>
</dbReference>
<dbReference type="GO" id="GO:0048786">
    <property type="term" value="C:presynaptic active zone"/>
    <property type="evidence" value="ECO:0007669"/>
    <property type="project" value="TreeGrafter"/>
</dbReference>
<dbReference type="CDD" id="cd09562">
    <property type="entry name" value="SAM_liprin-alpha1_2_3_4_repeat1"/>
    <property type="match status" value="1"/>
</dbReference>
<evidence type="ECO:0000256" key="1">
    <source>
        <dbReference type="ARBA" id="ARBA00007026"/>
    </source>
</evidence>
<feature type="compositionally biased region" description="Low complexity" evidence="5">
    <location>
        <begin position="1773"/>
        <end position="1784"/>
    </location>
</feature>
<evidence type="ECO:0000256" key="4">
    <source>
        <dbReference type="SAM" id="Coils"/>
    </source>
</evidence>
<feature type="coiled-coil region" evidence="4">
    <location>
        <begin position="584"/>
        <end position="639"/>
    </location>
</feature>
<dbReference type="Proteomes" id="UP000282613">
    <property type="component" value="Unassembled WGS sequence"/>
</dbReference>
<name>A0A158R8V7_TAEAS</name>
<dbReference type="InterPro" id="IPR001660">
    <property type="entry name" value="SAM"/>
</dbReference>
<feature type="region of interest" description="Disordered" evidence="5">
    <location>
        <begin position="467"/>
        <end position="493"/>
    </location>
</feature>
<dbReference type="PANTHER" id="PTHR12587:SF20">
    <property type="entry name" value="LIPRIN-ALPHA, ISOFORM E"/>
    <property type="match status" value="1"/>
</dbReference>
<evidence type="ECO:0000256" key="5">
    <source>
        <dbReference type="SAM" id="MobiDB-lite"/>
    </source>
</evidence>
<dbReference type="SUPFAM" id="SSF47769">
    <property type="entry name" value="SAM/Pointed domain"/>
    <property type="match status" value="2"/>
</dbReference>
<proteinExistence type="inferred from homology"/>
<keyword evidence="3 4" id="KW-0175">Coiled coil</keyword>
<feature type="region of interest" description="Disordered" evidence="5">
    <location>
        <begin position="1219"/>
        <end position="1239"/>
    </location>
</feature>
<dbReference type="WBParaSite" id="TASK_0000617201-mRNA-1">
    <property type="protein sequence ID" value="TASK_0000617201-mRNA-1"/>
    <property type="gene ID" value="TASK_0000617201"/>
</dbReference>
<feature type="coiled-coil region" evidence="4">
    <location>
        <begin position="805"/>
        <end position="839"/>
    </location>
</feature>
<dbReference type="SMART" id="SM00454">
    <property type="entry name" value="SAM"/>
    <property type="match status" value="3"/>
</dbReference>
<organism evidence="9">
    <name type="scientific">Taenia asiatica</name>
    <name type="common">Asian tapeworm</name>
    <dbReference type="NCBI Taxonomy" id="60517"/>
    <lineage>
        <taxon>Eukaryota</taxon>
        <taxon>Metazoa</taxon>
        <taxon>Spiralia</taxon>
        <taxon>Lophotrochozoa</taxon>
        <taxon>Platyhelminthes</taxon>
        <taxon>Cestoda</taxon>
        <taxon>Eucestoda</taxon>
        <taxon>Cyclophyllidea</taxon>
        <taxon>Taeniidae</taxon>
        <taxon>Taenia</taxon>
    </lineage>
</organism>
<feature type="domain" description="SAM" evidence="6">
    <location>
        <begin position="1423"/>
        <end position="1489"/>
    </location>
</feature>
<keyword evidence="8" id="KW-1185">Reference proteome</keyword>
<feature type="region of interest" description="Disordered" evidence="5">
    <location>
        <begin position="761"/>
        <end position="796"/>
    </location>
</feature>
<feature type="region of interest" description="Disordered" evidence="5">
    <location>
        <begin position="1702"/>
        <end position="1724"/>
    </location>
</feature>
<dbReference type="InterPro" id="IPR037620">
    <property type="entry name" value="LIP-1_SAM_1"/>
</dbReference>
<comment type="similarity">
    <text evidence="1">Belongs to the liprin family. Liprin-alpha subfamily.</text>
</comment>
<dbReference type="Gene3D" id="1.10.150.50">
    <property type="entry name" value="Transcription Factor, Ets-1"/>
    <property type="match status" value="3"/>
</dbReference>
<dbReference type="GO" id="GO:0005737">
    <property type="term" value="C:cytoplasm"/>
    <property type="evidence" value="ECO:0007669"/>
    <property type="project" value="UniProtKB-ARBA"/>
</dbReference>
<feature type="region of interest" description="Disordered" evidence="5">
    <location>
        <begin position="1798"/>
        <end position="1827"/>
    </location>
</feature>
<evidence type="ECO:0000313" key="8">
    <source>
        <dbReference type="Proteomes" id="UP000282613"/>
    </source>
</evidence>
<dbReference type="Pfam" id="PF25526">
    <property type="entry name" value="LIP-1"/>
    <property type="match status" value="2"/>
</dbReference>
<dbReference type="STRING" id="60517.A0A158R8V7"/>
<evidence type="ECO:0000256" key="3">
    <source>
        <dbReference type="ARBA" id="ARBA00023054"/>
    </source>
</evidence>
<feature type="domain" description="SAM" evidence="6">
    <location>
        <begin position="1598"/>
        <end position="1667"/>
    </location>
</feature>
<feature type="region of interest" description="Disordered" evidence="5">
    <location>
        <begin position="1"/>
        <end position="25"/>
    </location>
</feature>
<feature type="compositionally biased region" description="Low complexity" evidence="5">
    <location>
        <begin position="475"/>
        <end position="493"/>
    </location>
</feature>
<dbReference type="GO" id="GO:0050808">
    <property type="term" value="P:synapse organization"/>
    <property type="evidence" value="ECO:0007669"/>
    <property type="project" value="TreeGrafter"/>
</dbReference>